<protein>
    <submittedName>
        <fullName evidence="1">Uncharacterized protein</fullName>
    </submittedName>
</protein>
<organism evidence="1 2">
    <name type="scientific">Achromobacter seleniivolatilans</name>
    <dbReference type="NCBI Taxonomy" id="3047478"/>
    <lineage>
        <taxon>Bacteria</taxon>
        <taxon>Pseudomonadati</taxon>
        <taxon>Pseudomonadota</taxon>
        <taxon>Betaproteobacteria</taxon>
        <taxon>Burkholderiales</taxon>
        <taxon>Alcaligenaceae</taxon>
        <taxon>Achromobacter</taxon>
    </lineage>
</organism>
<name>A0ABY9M4E5_9BURK</name>
<sequence length="216" mass="23673">MAFHTKMYDVYLVLSGAAAACPWSTSAWLPIADALAAYTLSARGKPAVRCVQIDKNTRKSAKFGRLGWNAESHRKWTHDEPDAAPWFFIGSEAWGPSWNQCEKDNEAPDCYVSVSPPNAGRQDTALQFGGKLLVALTADAPDEQRADLRASIIAIARELDSPLTVYQRRPWGKASYGGFTGAMNDLSVTGLFKQGSPHDRPLDLATFNEAWSPVQL</sequence>
<keyword evidence="2" id="KW-1185">Reference proteome</keyword>
<dbReference type="RefSeq" id="WP_306944055.1">
    <property type="nucleotide sequence ID" value="NZ_CP132976.1"/>
</dbReference>
<dbReference type="EMBL" id="CP132976">
    <property type="protein sequence ID" value="WMD20702.1"/>
    <property type="molecule type" value="Genomic_DNA"/>
</dbReference>
<reference evidence="1 2" key="1">
    <citation type="submission" date="2023-08" db="EMBL/GenBank/DDBJ databases">
        <title>Achromobacter seleniivolatilans sp. nov., isolated from seleniferous soil.</title>
        <authorList>
            <person name="Zhang S."/>
            <person name="Li K."/>
            <person name="Peng J."/>
            <person name="Zhao Q."/>
            <person name="Wang H."/>
            <person name="Guo Y."/>
        </authorList>
    </citation>
    <scope>NUCLEOTIDE SEQUENCE [LARGE SCALE GENOMIC DNA]</scope>
    <source>
        <strain evidence="1 2">R39</strain>
    </source>
</reference>
<evidence type="ECO:0000313" key="2">
    <source>
        <dbReference type="Proteomes" id="UP001234798"/>
    </source>
</evidence>
<evidence type="ECO:0000313" key="1">
    <source>
        <dbReference type="EMBL" id="WMD20702.1"/>
    </source>
</evidence>
<accession>A0ABY9M4E5</accession>
<dbReference type="Proteomes" id="UP001234798">
    <property type="component" value="Chromosome"/>
</dbReference>
<gene>
    <name evidence="1" type="ORF">RAS12_29625</name>
</gene>
<proteinExistence type="predicted"/>
<dbReference type="PROSITE" id="PS51257">
    <property type="entry name" value="PROKAR_LIPOPROTEIN"/>
    <property type="match status" value="1"/>
</dbReference>